<feature type="transmembrane region" description="Helical" evidence="6">
    <location>
        <begin position="318"/>
        <end position="337"/>
    </location>
</feature>
<feature type="transmembrane region" description="Helical" evidence="6">
    <location>
        <begin position="258"/>
        <end position="280"/>
    </location>
</feature>
<feature type="transmembrane region" description="Helical" evidence="6">
    <location>
        <begin position="59"/>
        <end position="80"/>
    </location>
</feature>
<keyword evidence="7" id="KW-1185">Reference proteome</keyword>
<evidence type="ECO:0000256" key="6">
    <source>
        <dbReference type="SAM" id="Phobius"/>
    </source>
</evidence>
<organism evidence="7 8">
    <name type="scientific">Haemonchus contortus</name>
    <name type="common">Barber pole worm</name>
    <dbReference type="NCBI Taxonomy" id="6289"/>
    <lineage>
        <taxon>Eukaryota</taxon>
        <taxon>Metazoa</taxon>
        <taxon>Ecdysozoa</taxon>
        <taxon>Nematoda</taxon>
        <taxon>Chromadorea</taxon>
        <taxon>Rhabditida</taxon>
        <taxon>Rhabditina</taxon>
        <taxon>Rhabditomorpha</taxon>
        <taxon>Strongyloidea</taxon>
        <taxon>Trichostrongylidae</taxon>
        <taxon>Haemonchus</taxon>
    </lineage>
</organism>
<dbReference type="OrthoDB" id="3900342at2759"/>
<feature type="transmembrane region" description="Helical" evidence="6">
    <location>
        <begin position="645"/>
        <end position="665"/>
    </location>
</feature>
<feature type="transmembrane region" description="Helical" evidence="6">
    <location>
        <begin position="585"/>
        <end position="606"/>
    </location>
</feature>
<evidence type="ECO:0000256" key="3">
    <source>
        <dbReference type="ARBA" id="ARBA00022989"/>
    </source>
</evidence>
<feature type="transmembrane region" description="Helical" evidence="6">
    <location>
        <begin position="671"/>
        <end position="691"/>
    </location>
</feature>
<dbReference type="Proteomes" id="UP000025227">
    <property type="component" value="Unplaced"/>
</dbReference>
<feature type="region of interest" description="Disordered" evidence="5">
    <location>
        <begin position="443"/>
        <end position="466"/>
    </location>
</feature>
<feature type="transmembrane region" description="Helical" evidence="6">
    <location>
        <begin position="612"/>
        <end position="633"/>
    </location>
</feature>
<keyword evidence="4 6" id="KW-0472">Membrane</keyword>
<evidence type="ECO:0000313" key="7">
    <source>
        <dbReference type="Proteomes" id="UP000025227"/>
    </source>
</evidence>
<feature type="transmembrane region" description="Helical" evidence="6">
    <location>
        <begin position="185"/>
        <end position="205"/>
    </location>
</feature>
<evidence type="ECO:0000313" key="8">
    <source>
        <dbReference type="WBParaSite" id="HCON_00056470-00001"/>
    </source>
</evidence>
<feature type="compositionally biased region" description="Acidic residues" evidence="5">
    <location>
        <begin position="448"/>
        <end position="466"/>
    </location>
</feature>
<evidence type="ECO:0000256" key="2">
    <source>
        <dbReference type="ARBA" id="ARBA00022692"/>
    </source>
</evidence>
<dbReference type="Pfam" id="PF13520">
    <property type="entry name" value="AA_permease_2"/>
    <property type="match status" value="1"/>
</dbReference>
<reference evidence="8" key="1">
    <citation type="submission" date="2020-12" db="UniProtKB">
        <authorList>
            <consortium name="WormBaseParasite"/>
        </authorList>
    </citation>
    <scope>IDENTIFICATION</scope>
    <source>
        <strain evidence="8">MHco3</strain>
    </source>
</reference>
<feature type="transmembrane region" description="Helical" evidence="6">
    <location>
        <begin position="161"/>
        <end position="178"/>
    </location>
</feature>
<evidence type="ECO:0000256" key="4">
    <source>
        <dbReference type="ARBA" id="ARBA00023136"/>
    </source>
</evidence>
<name>A0A7I4Y6U9_HAECO</name>
<dbReference type="GO" id="GO:0005886">
    <property type="term" value="C:plasma membrane"/>
    <property type="evidence" value="ECO:0007669"/>
    <property type="project" value="TreeGrafter"/>
</dbReference>
<evidence type="ECO:0000256" key="1">
    <source>
        <dbReference type="ARBA" id="ARBA00004141"/>
    </source>
</evidence>
<proteinExistence type="predicted"/>
<feature type="transmembrane region" description="Helical" evidence="6">
    <location>
        <begin position="385"/>
        <end position="405"/>
    </location>
</feature>
<feature type="transmembrane region" description="Helical" evidence="6">
    <location>
        <begin position="21"/>
        <end position="47"/>
    </location>
</feature>
<feature type="transmembrane region" description="Helical" evidence="6">
    <location>
        <begin position="358"/>
        <end position="379"/>
    </location>
</feature>
<dbReference type="PANTHER" id="PTHR43243">
    <property type="entry name" value="INNER MEMBRANE TRANSPORTER YGJI-RELATED"/>
    <property type="match status" value="1"/>
</dbReference>
<dbReference type="WBParaSite" id="HCON_00056470-00001">
    <property type="protein sequence ID" value="HCON_00056470-00001"/>
    <property type="gene ID" value="HCON_00056470"/>
</dbReference>
<dbReference type="PANTHER" id="PTHR43243:SF20">
    <property type="entry name" value="CATIONIC AMINO ACID TRANSPORTER 3"/>
    <property type="match status" value="1"/>
</dbReference>
<dbReference type="OMA" id="CALCACY"/>
<dbReference type="InterPro" id="IPR002293">
    <property type="entry name" value="AA/rel_permease1"/>
</dbReference>
<protein>
    <submittedName>
        <fullName evidence="8">Amino acid transporter</fullName>
    </submittedName>
</protein>
<keyword evidence="2 6" id="KW-0812">Transmembrane</keyword>
<sequence>MVSSFLRKKRITEQFLHHSEFNRALGLPLTIALVCASSIPLLIFVLMPFSLTTLAGPSTLIAVIVTFLLVLISSVHMAELSSALPKNCVLYQFSFATLGELPAFFAGWTAVLDAVCITTILCRTWSEHVNLLFRRHLHRFMSLPLMHRESGMWIVSEEYDLSALLAAMMSVFILCCNLRVVGTISLCLIVVAVLMTASCTMVGFFHADPQNWISANFFRFGFDGVLRSICALSCAFAGVDAASYLFDETKSPRRKMTVLLPTLVTLLSLFFFVVVMIFSLSTDVSKLSPETLVPEMFSVLNVPAAKLHHEAGFQRMRYMLTVAAVCGLSGAVLSSFLPGSRIINALSTDRLLPLPADITRRPVMSVFIFFILVSFGLLINRNVLLHVILLTTPLKMVFTICLVFLQHYRAEPVGMPHEPSHYKAIRKKQQRVSLAGNGESIVTSTLSQDEEDESEDEDDEEDLDSDTSFDTAVFLQMALAKKETQRLQRKLEKKQEKYLSETIPVLVKSVSHYNSMEPTKEMKYPGNHNCIADSCSARVSDDGILHHAHLYTREMPEVPYVKTYHGGRRSSTPVDPNDEYGKAKWVLALFLTSAVLFCQIAVISGFETVSSSVLLSLLFVMVLISVVLGLRLTTNDYLHRRQGTVPMFPYLTYITLFALIFALASTKFFTIALYAIWLFIGMVLYFMYGYWNSSERHNNITTNCNDEDSEMYRAIIGNDYALQYE</sequence>
<comment type="subcellular location">
    <subcellularLocation>
        <location evidence="1">Membrane</location>
        <topology evidence="1">Multi-pass membrane protein</topology>
    </subcellularLocation>
</comment>
<dbReference type="AlphaFoldDB" id="A0A7I4Y6U9"/>
<evidence type="ECO:0000256" key="5">
    <source>
        <dbReference type="SAM" id="MobiDB-lite"/>
    </source>
</evidence>
<dbReference type="Gene3D" id="1.20.1740.10">
    <property type="entry name" value="Amino acid/polyamine transporter I"/>
    <property type="match status" value="2"/>
</dbReference>
<feature type="transmembrane region" description="Helical" evidence="6">
    <location>
        <begin position="225"/>
        <end position="246"/>
    </location>
</feature>
<accession>A0A7I4Y6U9</accession>
<dbReference type="GO" id="GO:0015171">
    <property type="term" value="F:amino acid transmembrane transporter activity"/>
    <property type="evidence" value="ECO:0007669"/>
    <property type="project" value="TreeGrafter"/>
</dbReference>
<keyword evidence="3 6" id="KW-1133">Transmembrane helix</keyword>